<dbReference type="InterPro" id="IPR036527">
    <property type="entry name" value="SCP2_sterol-bd_dom_sf"/>
</dbReference>
<dbReference type="Pfam" id="PF02036">
    <property type="entry name" value="SCP2"/>
    <property type="match status" value="1"/>
</dbReference>
<dbReference type="VEuPathDB" id="VectorBase:AALB20_030762"/>
<proteinExistence type="predicted"/>
<dbReference type="Proteomes" id="UP000069272">
    <property type="component" value="Chromosome 2R"/>
</dbReference>
<keyword evidence="2" id="KW-1185">Reference proteome</keyword>
<name>A0A182FAT5_ANOAL</name>
<evidence type="ECO:0000313" key="2">
    <source>
        <dbReference type="Proteomes" id="UP000069272"/>
    </source>
</evidence>
<reference evidence="1 2" key="1">
    <citation type="journal article" date="2017" name="G3 (Bethesda)">
        <title>The Physical Genome Mapping of Anopheles albimanus Corrected Scaffold Misassemblies and Identified Interarm Rearrangements in Genus Anopheles.</title>
        <authorList>
            <person name="Artemov G.N."/>
            <person name="Peery A.N."/>
            <person name="Jiang X."/>
            <person name="Tu Z."/>
            <person name="Stegniy V.N."/>
            <person name="Sharakhova M.V."/>
            <person name="Sharakhov I.V."/>
        </authorList>
    </citation>
    <scope>NUCLEOTIDE SEQUENCE [LARGE SCALE GENOMIC DNA]</scope>
    <source>
        <strain evidence="1 2">ALBI9_A</strain>
    </source>
</reference>
<dbReference type="VEuPathDB" id="VectorBase:AALB003615"/>
<dbReference type="Gene3D" id="3.30.1050.10">
    <property type="entry name" value="SCP2 sterol-binding domain"/>
    <property type="match status" value="1"/>
</dbReference>
<evidence type="ECO:0000313" key="1">
    <source>
        <dbReference type="EnsemblMetazoa" id="AALB003615-PA"/>
    </source>
</evidence>
<reference evidence="1" key="2">
    <citation type="submission" date="2022-08" db="UniProtKB">
        <authorList>
            <consortium name="EnsemblMetazoa"/>
        </authorList>
    </citation>
    <scope>IDENTIFICATION</scope>
    <source>
        <strain evidence="1">STECLA/ALBI9_A</strain>
    </source>
</reference>
<accession>A0A182FAT5</accession>
<dbReference type="SUPFAM" id="SSF55718">
    <property type="entry name" value="SCP-like"/>
    <property type="match status" value="1"/>
</dbReference>
<sequence length="135" mass="14238">MDQSLKIASTKAWKRFWSPVILTLPCATASLTGTCFVPTAMKSSSFRLITTSGEAALPSETDSPFRSTTGSDVVDLKGLSVSDGKAASPDVVINLKDEDFIAVGTKQVPVKDAVAQGKVKMTGDQNLFQALVDAI</sequence>
<organism evidence="1 2">
    <name type="scientific">Anopheles albimanus</name>
    <name type="common">New world malaria mosquito</name>
    <dbReference type="NCBI Taxonomy" id="7167"/>
    <lineage>
        <taxon>Eukaryota</taxon>
        <taxon>Metazoa</taxon>
        <taxon>Ecdysozoa</taxon>
        <taxon>Arthropoda</taxon>
        <taxon>Hexapoda</taxon>
        <taxon>Insecta</taxon>
        <taxon>Pterygota</taxon>
        <taxon>Neoptera</taxon>
        <taxon>Endopterygota</taxon>
        <taxon>Diptera</taxon>
        <taxon>Nematocera</taxon>
        <taxon>Culicoidea</taxon>
        <taxon>Culicidae</taxon>
        <taxon>Anophelinae</taxon>
        <taxon>Anopheles</taxon>
    </lineage>
</organism>
<dbReference type="AlphaFoldDB" id="A0A182FAT5"/>
<dbReference type="EnsemblMetazoa" id="AALB003615-RA">
    <property type="protein sequence ID" value="AALB003615-PA"/>
    <property type="gene ID" value="AALB003615"/>
</dbReference>
<dbReference type="InterPro" id="IPR003033">
    <property type="entry name" value="SCP2_sterol-bd_dom"/>
</dbReference>
<protein>
    <submittedName>
        <fullName evidence="1">Uncharacterized protein</fullName>
    </submittedName>
</protein>